<accession>A0ACC0U9K6</accession>
<proteinExistence type="predicted"/>
<evidence type="ECO:0000313" key="2">
    <source>
        <dbReference type="Proteomes" id="UP001207468"/>
    </source>
</evidence>
<dbReference type="EMBL" id="JAGFNK010000103">
    <property type="protein sequence ID" value="KAI9508035.1"/>
    <property type="molecule type" value="Genomic_DNA"/>
</dbReference>
<reference evidence="1" key="1">
    <citation type="submission" date="2021-03" db="EMBL/GenBank/DDBJ databases">
        <title>Evolutionary priming and transition to the ectomycorrhizal habit in an iconic lineage of mushroom-forming fungi: is preadaptation a requirement?</title>
        <authorList>
            <consortium name="DOE Joint Genome Institute"/>
            <person name="Looney B.P."/>
            <person name="Miyauchi S."/>
            <person name="Morin E."/>
            <person name="Drula E."/>
            <person name="Courty P.E."/>
            <person name="Chicoki N."/>
            <person name="Fauchery L."/>
            <person name="Kohler A."/>
            <person name="Kuo A."/>
            <person name="LaButti K."/>
            <person name="Pangilinan J."/>
            <person name="Lipzen A."/>
            <person name="Riley R."/>
            <person name="Andreopoulos W."/>
            <person name="He G."/>
            <person name="Johnson J."/>
            <person name="Barry K.W."/>
            <person name="Grigoriev I.V."/>
            <person name="Nagy L."/>
            <person name="Hibbett D."/>
            <person name="Henrissat B."/>
            <person name="Matheny P.B."/>
            <person name="Labbe J."/>
            <person name="Martin A.F."/>
        </authorList>
    </citation>
    <scope>NUCLEOTIDE SEQUENCE</scope>
    <source>
        <strain evidence="1">BPL698</strain>
    </source>
</reference>
<dbReference type="Proteomes" id="UP001207468">
    <property type="component" value="Unassembled WGS sequence"/>
</dbReference>
<evidence type="ECO:0000313" key="1">
    <source>
        <dbReference type="EMBL" id="KAI9508035.1"/>
    </source>
</evidence>
<organism evidence="1 2">
    <name type="scientific">Russula earlei</name>
    <dbReference type="NCBI Taxonomy" id="71964"/>
    <lineage>
        <taxon>Eukaryota</taxon>
        <taxon>Fungi</taxon>
        <taxon>Dikarya</taxon>
        <taxon>Basidiomycota</taxon>
        <taxon>Agaricomycotina</taxon>
        <taxon>Agaricomycetes</taxon>
        <taxon>Russulales</taxon>
        <taxon>Russulaceae</taxon>
        <taxon>Russula</taxon>
    </lineage>
</organism>
<name>A0ACC0U9K6_9AGAM</name>
<sequence length="833" mass="89401">MPVAPPVAHLELFMNSPAARSSITVQAKRARPPNLALSPPPKRSATAPSVLDLDTPIDDIDNHPVHHKFTPPTSPLYATPLSAAFSPCSHSETDSDHLKSPEDISNQLAVLEQLRRSVQKNLRLRPISLTPSPPRSPTHPLSSASIWSTQAPSSSPASTIASPSIYYTPISDPKSPLTAHFIGPSAFDRPAQELPRSPARSIDPASLAARLENSPRRPLLIDTRPAAAFLGCHIKSSINFAIPSLILKRSRKPGAGFGSIDALRQFITTDPCRIVWDSLMAPGGSWDGGVIVYDEEMNPQDRLNAQVIAWALLPIISPLLVRGRADYLEGGMLAACSHPDLKKFIASPHDSSLETLDQMQEGEHHVLASPPPPPKLSFPFKPKKNGSGGLFQLDTATAARSRTLPEIEFSAGASPVQMLANILPGNTETSPWNIADASPSPPPSQSVFPRPPSRKASLTALRKLDTKSAERLGPPKLHVRTVRSATLAAPPSTGLWPNGASSPRAHSPSHLTLTHSNHTSPASARHGDSLLPPPSPNIPSSPRTPVPPSPCTVRPDMSTPPSTEEAIPAFTVSTILPNFLYLGPEITAEEHARELESLGVRRILNIAAECDDDHGLGLRQRFERYVKIPMRDTVEEENIIHGVREACEALDDASLHSAPTYVHCKAGKSRSVTAVMAYLIHANHWTLSRAYTFVLERRKGISPNIGFVSELMNFEETELGNKSVGVVKQPQSAGGGGCDNDHTDADGNLRSGGINGRRPSHMRESLPPAWGSGGSASGALSTVPRGVAGDVGQETEVKDASGRYRHARRAPVDENTLQPMRRVSKAGLESTST</sequence>
<gene>
    <name evidence="1" type="ORF">F5148DRAFT_33946</name>
</gene>
<comment type="caution">
    <text evidence="1">The sequence shown here is derived from an EMBL/GenBank/DDBJ whole genome shotgun (WGS) entry which is preliminary data.</text>
</comment>
<protein>
    <submittedName>
        <fullName evidence="1">Uncharacterized protein</fullName>
    </submittedName>
</protein>
<keyword evidence="2" id="KW-1185">Reference proteome</keyword>